<gene>
    <name evidence="1" type="ORF">PSYPI_35850</name>
</gene>
<evidence type="ECO:0000313" key="2">
    <source>
        <dbReference type="Proteomes" id="UP000004986"/>
    </source>
</evidence>
<name>F3GJV0_PSESJ</name>
<sequence>MSEQQKQQGPIKAVIFDMDGLLLDTEGFTPKSPT</sequence>
<organism evidence="1 2">
    <name type="scientific">Pseudomonas syringae pv. pisi str. 1704B</name>
    <dbReference type="NCBI Taxonomy" id="629263"/>
    <lineage>
        <taxon>Bacteria</taxon>
        <taxon>Pseudomonadati</taxon>
        <taxon>Pseudomonadota</taxon>
        <taxon>Gammaproteobacteria</taxon>
        <taxon>Pseudomonadales</taxon>
        <taxon>Pseudomonadaceae</taxon>
        <taxon>Pseudomonas</taxon>
        <taxon>Pseudomonas syringae</taxon>
    </lineage>
</organism>
<reference evidence="1 2" key="1">
    <citation type="journal article" date="2011" name="PLoS Pathog.">
        <title>Dynamic evolution of pathogenicity revealed by sequencing and comparative genomics of 19 Pseudomonas syringae isolates.</title>
        <authorList>
            <person name="Baltrus D.A."/>
            <person name="Nishimura M.T."/>
            <person name="Romanchuk A."/>
            <person name="Chang J.H."/>
            <person name="Mukhtar M.S."/>
            <person name="Cherkis K."/>
            <person name="Roach J."/>
            <person name="Grant S.R."/>
            <person name="Jones C.D."/>
            <person name="Dangl J.L."/>
        </authorList>
    </citation>
    <scope>NUCLEOTIDE SEQUENCE [LARGE SCALE GENOMIC DNA]</scope>
    <source>
        <strain evidence="1 2">1704B</strain>
    </source>
</reference>
<dbReference type="SUPFAM" id="SSF56784">
    <property type="entry name" value="HAD-like"/>
    <property type="match status" value="1"/>
</dbReference>
<proteinExistence type="predicted"/>
<keyword evidence="2" id="KW-1185">Reference proteome</keyword>
<dbReference type="HOGENOM" id="CLU_3375460_0_0_6"/>
<dbReference type="PATRIC" id="fig|629263.4.peg.5534"/>
<protein>
    <submittedName>
        <fullName evidence="1">HAD family hydrolase</fullName>
    </submittedName>
</protein>
<comment type="caution">
    <text evidence="1">The sequence shown here is derived from an EMBL/GenBank/DDBJ whole genome shotgun (WGS) entry which is preliminary data.</text>
</comment>
<accession>F3GJV0</accession>
<dbReference type="InterPro" id="IPR036412">
    <property type="entry name" value="HAD-like_sf"/>
</dbReference>
<keyword evidence="1" id="KW-0378">Hydrolase</keyword>
<dbReference type="Proteomes" id="UP000004986">
    <property type="component" value="Unassembled WGS sequence"/>
</dbReference>
<dbReference type="EMBL" id="AEAI01002170">
    <property type="protein sequence ID" value="EGH47353.1"/>
    <property type="molecule type" value="Genomic_DNA"/>
</dbReference>
<evidence type="ECO:0000313" key="1">
    <source>
        <dbReference type="EMBL" id="EGH47353.1"/>
    </source>
</evidence>
<dbReference type="GO" id="GO:0016787">
    <property type="term" value="F:hydrolase activity"/>
    <property type="evidence" value="ECO:0007669"/>
    <property type="project" value="UniProtKB-KW"/>
</dbReference>
<dbReference type="BioCyc" id="PSYR629263:G11X0-6489-MONOMER"/>
<dbReference type="AlphaFoldDB" id="F3GJV0"/>